<feature type="signal peptide" evidence="1">
    <location>
        <begin position="1"/>
        <end position="42"/>
    </location>
</feature>
<dbReference type="InterPro" id="IPR025737">
    <property type="entry name" value="FApF"/>
</dbReference>
<proteinExistence type="predicted"/>
<protein>
    <submittedName>
        <fullName evidence="2">Bll6430 protein</fullName>
    </submittedName>
</protein>
<keyword evidence="3" id="KW-1185">Reference proteome</keyword>
<dbReference type="PhylomeDB" id="Q89GB5"/>
<name>Q89GB5_BRADU</name>
<accession>Q89GB5</accession>
<organism evidence="2 3">
    <name type="scientific">Bradyrhizobium diazoefficiens (strain JCM 10833 / BCRC 13528 / IAM 13628 / NBRC 14792 / USDA 110)</name>
    <dbReference type="NCBI Taxonomy" id="224911"/>
    <lineage>
        <taxon>Bacteria</taxon>
        <taxon>Pseudomonadati</taxon>
        <taxon>Pseudomonadota</taxon>
        <taxon>Alphaproteobacteria</taxon>
        <taxon>Hyphomicrobiales</taxon>
        <taxon>Nitrobacteraceae</taxon>
        <taxon>Bradyrhizobium</taxon>
    </lineage>
</organism>
<dbReference type="Proteomes" id="UP000002526">
    <property type="component" value="Chromosome"/>
</dbReference>
<dbReference type="AlphaFoldDB" id="Q89GB5"/>
<dbReference type="OrthoDB" id="7372889at2"/>
<dbReference type="EnsemblBacteria" id="BAC51695">
    <property type="protein sequence ID" value="BAC51695"/>
    <property type="gene ID" value="BAC51695"/>
</dbReference>
<dbReference type="HOGENOM" id="CLU_066206_2_0_5"/>
<reference evidence="3" key="1">
    <citation type="journal article" date="2002" name="DNA Res.">
        <title>Complete genomic sequence of nitrogen-fixing symbiotic bacterium Bradyrhizobium japonicum USDA110.</title>
        <authorList>
            <person name="Kaneko T."/>
            <person name="Nakamura Y."/>
            <person name="Sato S."/>
            <person name="Minamisawa K."/>
            <person name="Uchiumi T."/>
            <person name="Sasamoto S."/>
            <person name="Watanabe A."/>
            <person name="Idesawa K."/>
            <person name="Iriguchi M."/>
            <person name="Kawashima K."/>
            <person name="Kohara M."/>
            <person name="Matsumoto M."/>
            <person name="Shimpo S."/>
            <person name="Tsuruoka H."/>
            <person name="Wada T."/>
            <person name="Yamada M."/>
            <person name="Tabata S."/>
        </authorList>
    </citation>
    <scope>NUCLEOTIDE SEQUENCE [LARGE SCALE GENOMIC DNA]</scope>
    <source>
        <strain evidence="3">JCM 10833 / BCRC 13528 / IAM 13628 / NBRC 14792 / USDA 110</strain>
    </source>
</reference>
<sequence length="345" mass="36691">MNLGMTPATSLARTIAHGGTMKRVLKLSAMMLLAGAVNGAMAAENGVTNYPAGAPGIFVGAFPPIPGLFAISQTSYTSANGLYDGSGNKLPIPFQLSAVSETARFLASYPGEFFGAHVYSQLVVPYVHLDNSNPGGTFQANGFANLTISPVILNWALSPTQSVTLGLDIMPNTGTYSPNKPLNVGTNYTTISPTVAYRYADPKGFEFAVAPRLLINGTNSESVNPFTQMMQQYKSGDALVIDFTAGYNFGKWKAGIVGGYTQQYTDDTVNGIKAFNAAGIQDGNRLRSLNFGPSLSYDLGTMQINLNYQHTFYVENGTKADTVWANVAFPIWVPAPPPGAMPGKH</sequence>
<dbReference type="Pfam" id="PF13557">
    <property type="entry name" value="Phenol_MetA_deg"/>
    <property type="match status" value="1"/>
</dbReference>
<dbReference type="KEGG" id="bja:bll6430"/>
<dbReference type="EMBL" id="BA000040">
    <property type="protein sequence ID" value="BAC51695.1"/>
    <property type="molecule type" value="Genomic_DNA"/>
</dbReference>
<keyword evidence="1" id="KW-0732">Signal</keyword>
<dbReference type="InParanoid" id="Q89GB5"/>
<feature type="chain" id="PRO_5004302560" evidence="1">
    <location>
        <begin position="43"/>
        <end position="345"/>
    </location>
</feature>
<dbReference type="eggNOG" id="COG4313">
    <property type="taxonomic scope" value="Bacteria"/>
</dbReference>
<gene>
    <name evidence="2" type="ordered locus">bll6430</name>
</gene>
<evidence type="ECO:0000313" key="2">
    <source>
        <dbReference type="EMBL" id="BAC51695.1"/>
    </source>
</evidence>
<dbReference type="PATRIC" id="fig|224911.5.peg.6570"/>
<evidence type="ECO:0000313" key="3">
    <source>
        <dbReference type="Proteomes" id="UP000002526"/>
    </source>
</evidence>
<dbReference type="STRING" id="224911.AAV28_29705"/>
<evidence type="ECO:0000256" key="1">
    <source>
        <dbReference type="SAM" id="SignalP"/>
    </source>
</evidence>